<gene>
    <name evidence="1" type="ORF">M5G18_13235</name>
</gene>
<organism evidence="1 2">
    <name type="scientific">Pseudomonas aphyarum</name>
    <dbReference type="NCBI Taxonomy" id="2942629"/>
    <lineage>
        <taxon>Bacteria</taxon>
        <taxon>Pseudomonadati</taxon>
        <taxon>Pseudomonadota</taxon>
        <taxon>Gammaproteobacteria</taxon>
        <taxon>Pseudomonadales</taxon>
        <taxon>Pseudomonadaceae</taxon>
        <taxon>Pseudomonas</taxon>
    </lineage>
</organism>
<dbReference type="EMBL" id="JAMDGS010000009">
    <property type="protein sequence ID" value="MDD1125552.1"/>
    <property type="molecule type" value="Genomic_DNA"/>
</dbReference>
<evidence type="ECO:0000313" key="2">
    <source>
        <dbReference type="Proteomes" id="UP001150531"/>
    </source>
</evidence>
<sequence length="53" mass="5779">MAGQKLGDYGCFARINIALLFGEGGQALKADPRFVCFGDLVIEQSCADYPDRH</sequence>
<accession>A0ABT5PQ03</accession>
<dbReference type="RefSeq" id="WP_273897982.1">
    <property type="nucleotide sequence ID" value="NZ_JAMDGT010000009.1"/>
</dbReference>
<name>A0ABT5PQ03_9PSED</name>
<reference evidence="1" key="1">
    <citation type="submission" date="2022-05" db="EMBL/GenBank/DDBJ databases">
        <title>Novel Pseudomonas spp. Isolated from a Rainbow Trout Aquaculture Facility.</title>
        <authorList>
            <person name="Testerman T."/>
            <person name="Graf J."/>
        </authorList>
    </citation>
    <scope>NUCLEOTIDE SEQUENCE</scope>
    <source>
        <strain evidence="1">ID386</strain>
    </source>
</reference>
<dbReference type="Proteomes" id="UP001150531">
    <property type="component" value="Unassembled WGS sequence"/>
</dbReference>
<keyword evidence="2" id="KW-1185">Reference proteome</keyword>
<protein>
    <submittedName>
        <fullName evidence="1">Uncharacterized protein</fullName>
    </submittedName>
</protein>
<comment type="caution">
    <text evidence="1">The sequence shown here is derived from an EMBL/GenBank/DDBJ whole genome shotgun (WGS) entry which is preliminary data.</text>
</comment>
<proteinExistence type="predicted"/>
<evidence type="ECO:0000313" key="1">
    <source>
        <dbReference type="EMBL" id="MDD1125552.1"/>
    </source>
</evidence>